<dbReference type="EMBL" id="JNGW01000107">
    <property type="protein sequence ID" value="KDR51429.1"/>
    <property type="molecule type" value="Genomic_DNA"/>
</dbReference>
<gene>
    <name evidence="1" type="ORF">HMPREF1991_02518</name>
</gene>
<protein>
    <submittedName>
        <fullName evidence="1">Uncharacterized protein</fullName>
    </submittedName>
</protein>
<name>A0A069QH95_HOYLO</name>
<dbReference type="AlphaFoldDB" id="A0A069QH95"/>
<sequence length="60" mass="7273">MTEPTRNLLFLLNALNCFYKTYLLLLPFLETFISVFKAFTMKKDLFVDYKVHLITWFFVL</sequence>
<evidence type="ECO:0000313" key="1">
    <source>
        <dbReference type="EMBL" id="KDR51429.1"/>
    </source>
</evidence>
<accession>A0A069QH95</accession>
<organism evidence="1 2">
    <name type="scientific">Hoylesella loescheii DSM 19665 = JCM 12249 = ATCC 15930</name>
    <dbReference type="NCBI Taxonomy" id="1122985"/>
    <lineage>
        <taxon>Bacteria</taxon>
        <taxon>Pseudomonadati</taxon>
        <taxon>Bacteroidota</taxon>
        <taxon>Bacteroidia</taxon>
        <taxon>Bacteroidales</taxon>
        <taxon>Prevotellaceae</taxon>
        <taxon>Hoylesella</taxon>
    </lineage>
</organism>
<reference evidence="1 2" key="1">
    <citation type="submission" date="2013-08" db="EMBL/GenBank/DDBJ databases">
        <authorList>
            <person name="Weinstock G."/>
            <person name="Sodergren E."/>
            <person name="Wylie T."/>
            <person name="Fulton L."/>
            <person name="Fulton R."/>
            <person name="Fronick C."/>
            <person name="O'Laughlin M."/>
            <person name="Godfrey J."/>
            <person name="Miner T."/>
            <person name="Herter B."/>
            <person name="Appelbaum E."/>
            <person name="Cordes M."/>
            <person name="Lek S."/>
            <person name="Wollam A."/>
            <person name="Pepin K.H."/>
            <person name="Palsikar V.B."/>
            <person name="Mitreva M."/>
            <person name="Wilson R.K."/>
        </authorList>
    </citation>
    <scope>NUCLEOTIDE SEQUENCE [LARGE SCALE GENOMIC DNA]</scope>
    <source>
        <strain evidence="1 2">ATCC 15930</strain>
    </source>
</reference>
<keyword evidence="2" id="KW-1185">Reference proteome</keyword>
<dbReference type="HOGENOM" id="CLU_2937814_0_0_10"/>
<comment type="caution">
    <text evidence="1">The sequence shown here is derived from an EMBL/GenBank/DDBJ whole genome shotgun (WGS) entry which is preliminary data.</text>
</comment>
<dbReference type="Proteomes" id="UP000027442">
    <property type="component" value="Unassembled WGS sequence"/>
</dbReference>
<dbReference type="PATRIC" id="fig|1122985.7.peg.2608"/>
<proteinExistence type="predicted"/>
<evidence type="ECO:0000313" key="2">
    <source>
        <dbReference type="Proteomes" id="UP000027442"/>
    </source>
</evidence>